<dbReference type="EMBL" id="LODL01000021">
    <property type="protein sequence ID" value="KXB30509.1"/>
    <property type="molecule type" value="Genomic_DNA"/>
</dbReference>
<dbReference type="InterPro" id="IPR051310">
    <property type="entry name" value="MCP_chemotaxis"/>
</dbReference>
<protein>
    <submittedName>
        <fullName evidence="17">Diguanylate cyclase</fullName>
    </submittedName>
</protein>
<keyword evidence="18" id="KW-1185">Reference proteome</keyword>
<comment type="similarity">
    <text evidence="9">Belongs to the methyl-accepting chemotaxis (MCP) protein family.</text>
</comment>
<feature type="domain" description="Methyl-accepting transducer" evidence="14">
    <location>
        <begin position="653"/>
        <end position="882"/>
    </location>
</feature>
<dbReference type="SUPFAM" id="SSF55785">
    <property type="entry name" value="PYP-like sensor domain (PAS domain)"/>
    <property type="match status" value="1"/>
</dbReference>
<evidence type="ECO:0000256" key="12">
    <source>
        <dbReference type="SAM" id="MobiDB-lite"/>
    </source>
</evidence>
<dbReference type="InterPro" id="IPR013655">
    <property type="entry name" value="PAS_fold_3"/>
</dbReference>
<feature type="transmembrane region" description="Helical" evidence="13">
    <location>
        <begin position="352"/>
        <end position="373"/>
    </location>
</feature>
<dbReference type="GO" id="GO:0004888">
    <property type="term" value="F:transmembrane signaling receptor activity"/>
    <property type="evidence" value="ECO:0007669"/>
    <property type="project" value="TreeGrafter"/>
</dbReference>
<evidence type="ECO:0000313" key="17">
    <source>
        <dbReference type="EMBL" id="KXB30509.1"/>
    </source>
</evidence>
<keyword evidence="6 13" id="KW-1133">Transmembrane helix</keyword>
<gene>
    <name evidence="17" type="ORF">AT959_14360</name>
</gene>
<evidence type="ECO:0000256" key="4">
    <source>
        <dbReference type="ARBA" id="ARBA00022500"/>
    </source>
</evidence>
<dbReference type="InterPro" id="IPR003122">
    <property type="entry name" value="Tar_rcpt_lig-bd"/>
</dbReference>
<evidence type="ECO:0000256" key="10">
    <source>
        <dbReference type="PROSITE-ProRule" id="PRU00284"/>
    </source>
</evidence>
<dbReference type="FunFam" id="1.10.287.950:FF:000001">
    <property type="entry name" value="Methyl-accepting chemotaxis sensory transducer"/>
    <property type="match status" value="1"/>
</dbReference>
<dbReference type="PROSITE" id="PS50111">
    <property type="entry name" value="CHEMOTAXIS_TRANSDUC_2"/>
    <property type="match status" value="1"/>
</dbReference>
<feature type="coiled-coil region" evidence="11">
    <location>
        <begin position="860"/>
        <end position="891"/>
    </location>
</feature>
<dbReference type="PANTHER" id="PTHR43531">
    <property type="entry name" value="PROTEIN ICFG"/>
    <property type="match status" value="1"/>
</dbReference>
<evidence type="ECO:0000256" key="1">
    <source>
        <dbReference type="ARBA" id="ARBA00004651"/>
    </source>
</evidence>
<dbReference type="CDD" id="cd00130">
    <property type="entry name" value="PAS"/>
    <property type="match status" value="1"/>
</dbReference>
<feature type="transmembrane region" description="Helical" evidence="13">
    <location>
        <begin position="165"/>
        <end position="187"/>
    </location>
</feature>
<dbReference type="Gene3D" id="6.10.340.10">
    <property type="match status" value="1"/>
</dbReference>
<dbReference type="InterPro" id="IPR035965">
    <property type="entry name" value="PAS-like_dom_sf"/>
</dbReference>
<evidence type="ECO:0000256" key="9">
    <source>
        <dbReference type="ARBA" id="ARBA00029447"/>
    </source>
</evidence>
<feature type="region of interest" description="Disordered" evidence="12">
    <location>
        <begin position="665"/>
        <end position="687"/>
    </location>
</feature>
<dbReference type="Pfam" id="PF00672">
    <property type="entry name" value="HAMP"/>
    <property type="match status" value="1"/>
</dbReference>
<name>A0A133XHT3_9RHOO</name>
<evidence type="ECO:0000256" key="7">
    <source>
        <dbReference type="ARBA" id="ARBA00023136"/>
    </source>
</evidence>
<evidence type="ECO:0000256" key="11">
    <source>
        <dbReference type="SAM" id="Coils"/>
    </source>
</evidence>
<dbReference type="Gene3D" id="3.30.450.20">
    <property type="entry name" value="PAS domain"/>
    <property type="match status" value="2"/>
</dbReference>
<dbReference type="Proteomes" id="UP000070186">
    <property type="component" value="Unassembled WGS sequence"/>
</dbReference>
<evidence type="ECO:0000256" key="8">
    <source>
        <dbReference type="ARBA" id="ARBA00023224"/>
    </source>
</evidence>
<sequence>MRTNLPVSNVEVTLGDDTLIVSKTDLKGQITYINKDFINISGFTESELVGQPHNLVRHPDMPVEAFADFWRDLKDGRPWTGLVKNRCKNGDFYWVLATATPILENGQVTGYMSVRRKASQAQIAAADSAYRLFREKRAGRSQIRHGQVVSGGPGLFAALSLKSRMVAGFAALLLALVVVAGMGLWGVGRSNDAVEGLYHDRLEPVQALAVIGKLMADNRSQVLLALQHDPSGAYAKAHDHTLDFHLGAIDRNIAEIGRQWEVYKKAVASAEQQALVNEYQQARQLFVSDGLLAARGALAEGKFGEANEILLKRINPLYTEAAKKADQLLQQQNELSRAQLLASNEGLAQLRLWVLLLVAAACAAGVVIAGLIIRSVTRPIAATIETMQSLANGDFTRNVDISRNDEMGKVLQGLQSMQIQQGFNVAESIRLANDNLRIRIALDCVSANLRIADDDGTVIYANRGLLNTLRSIEDGLRQKQPDFSVDRFVGSNIGSFYENPAAALQSLRELQQTRSTEMDIGGRIYNVLTNPIVNERGQRLGTVGEWVDRTAELNAQRSVAALISKASAGDLEARLDTDTLEGFYKELGSGINSLLETSGSAIGEIAGLLERVAGGDLTCTVDTEYQGTFAKLRDDANETVTRLRELVGDIQGSADAINTAAKEIASGNQDLSSRTEEQASSLEETASSMEQLTATVRQNAENARQANGLAGSAQNVAEKGGEVVGQVVETMASIHQASTRIADIIGVIDGIAFQTNILALNAAVEAARAGEQGRGFAVVATEVRNLAQRSATAAKEIKGLISDSVDRVERGNRLVDQAGRTMSEVVASIKRVTGIMTDIAAASREQSSGIEQVSLAVGQMDQVTQQNAALVEEAAAAAESLEEQARQLAESVAVFRVGQEAVNTPLLRSTPPEVQKAEVRKPAPAAKRLSMRKAALPVSLDDEWEEF</sequence>
<keyword evidence="5 13" id="KW-0812">Transmembrane</keyword>
<dbReference type="InterPro" id="IPR001610">
    <property type="entry name" value="PAC"/>
</dbReference>
<dbReference type="SUPFAM" id="SSF158472">
    <property type="entry name" value="HAMP domain-like"/>
    <property type="match status" value="1"/>
</dbReference>
<dbReference type="GO" id="GO:0006935">
    <property type="term" value="P:chemotaxis"/>
    <property type="evidence" value="ECO:0007669"/>
    <property type="project" value="UniProtKB-KW"/>
</dbReference>
<dbReference type="PROSITE" id="PS50112">
    <property type="entry name" value="PAS"/>
    <property type="match status" value="1"/>
</dbReference>
<dbReference type="AlphaFoldDB" id="A0A133XHT3"/>
<feature type="domain" description="PAS" evidence="15">
    <location>
        <begin position="25"/>
        <end position="60"/>
    </location>
</feature>
<dbReference type="Pfam" id="PF08447">
    <property type="entry name" value="PAS_3"/>
    <property type="match status" value="1"/>
</dbReference>
<dbReference type="SMART" id="SM00086">
    <property type="entry name" value="PAC"/>
    <property type="match status" value="1"/>
</dbReference>
<evidence type="ECO:0000259" key="16">
    <source>
        <dbReference type="PROSITE" id="PS50885"/>
    </source>
</evidence>
<evidence type="ECO:0000256" key="2">
    <source>
        <dbReference type="ARBA" id="ARBA00022475"/>
    </source>
</evidence>
<dbReference type="PANTHER" id="PTHR43531:SF14">
    <property type="entry name" value="METHYL-ACCEPTING CHEMOTAXIS PROTEIN I-RELATED"/>
    <property type="match status" value="1"/>
</dbReference>
<comment type="caution">
    <text evidence="17">The sequence shown here is derived from an EMBL/GenBank/DDBJ whole genome shotgun (WGS) entry which is preliminary data.</text>
</comment>
<evidence type="ECO:0000259" key="14">
    <source>
        <dbReference type="PROSITE" id="PS50111"/>
    </source>
</evidence>
<keyword evidence="3" id="KW-0488">Methylation</keyword>
<comment type="subcellular location">
    <subcellularLocation>
        <location evidence="1">Cell membrane</location>
        <topology evidence="1">Multi-pass membrane protein</topology>
    </subcellularLocation>
</comment>
<feature type="compositionally biased region" description="Polar residues" evidence="12">
    <location>
        <begin position="666"/>
        <end position="687"/>
    </location>
</feature>
<dbReference type="CDD" id="cd11386">
    <property type="entry name" value="MCP_signal"/>
    <property type="match status" value="1"/>
</dbReference>
<dbReference type="GO" id="GO:0007165">
    <property type="term" value="P:signal transduction"/>
    <property type="evidence" value="ECO:0007669"/>
    <property type="project" value="UniProtKB-KW"/>
</dbReference>
<keyword evidence="2" id="KW-1003">Cell membrane</keyword>
<dbReference type="Pfam" id="PF00015">
    <property type="entry name" value="MCPsignal"/>
    <property type="match status" value="1"/>
</dbReference>
<keyword evidence="7 13" id="KW-0472">Membrane</keyword>
<dbReference type="RefSeq" id="WP_066884201.1">
    <property type="nucleotide sequence ID" value="NZ_LODL01000021.1"/>
</dbReference>
<evidence type="ECO:0000259" key="15">
    <source>
        <dbReference type="PROSITE" id="PS50112"/>
    </source>
</evidence>
<dbReference type="STRING" id="281362.AT959_14360"/>
<dbReference type="CDD" id="cd06225">
    <property type="entry name" value="HAMP"/>
    <property type="match status" value="1"/>
</dbReference>
<dbReference type="GO" id="GO:0005886">
    <property type="term" value="C:plasma membrane"/>
    <property type="evidence" value="ECO:0007669"/>
    <property type="project" value="UniProtKB-SubCell"/>
</dbReference>
<dbReference type="Pfam" id="PF18947">
    <property type="entry name" value="HAMP_2"/>
    <property type="match status" value="1"/>
</dbReference>
<dbReference type="SMART" id="SM00283">
    <property type="entry name" value="MA"/>
    <property type="match status" value="1"/>
</dbReference>
<feature type="domain" description="HAMP" evidence="16">
    <location>
        <begin position="374"/>
        <end position="426"/>
    </location>
</feature>
<dbReference type="SMART" id="SM00304">
    <property type="entry name" value="HAMP"/>
    <property type="match status" value="2"/>
</dbReference>
<reference evidence="17 18" key="1">
    <citation type="submission" date="2015-12" db="EMBL/GenBank/DDBJ databases">
        <title>Nitrous oxide reduction kinetics distinguish bacteria harboring typical versus atypical NosZ.</title>
        <authorList>
            <person name="Yoon S."/>
            <person name="Nissen S."/>
            <person name="Park D."/>
            <person name="Sanford R.A."/>
            <person name="Loeffler F.E."/>
        </authorList>
    </citation>
    <scope>NUCLEOTIDE SEQUENCE [LARGE SCALE GENOMIC DNA]</scope>
    <source>
        <strain evidence="17 18">ATCC BAA-841</strain>
    </source>
</reference>
<organism evidence="17 18">
    <name type="scientific">Dechloromonas denitrificans</name>
    <dbReference type="NCBI Taxonomy" id="281362"/>
    <lineage>
        <taxon>Bacteria</taxon>
        <taxon>Pseudomonadati</taxon>
        <taxon>Pseudomonadota</taxon>
        <taxon>Betaproteobacteria</taxon>
        <taxon>Rhodocyclales</taxon>
        <taxon>Azonexaceae</taxon>
        <taxon>Dechloromonas</taxon>
    </lineage>
</organism>
<keyword evidence="11" id="KW-0175">Coiled coil</keyword>
<evidence type="ECO:0000256" key="6">
    <source>
        <dbReference type="ARBA" id="ARBA00022989"/>
    </source>
</evidence>
<proteinExistence type="inferred from homology"/>
<dbReference type="InterPro" id="IPR003660">
    <property type="entry name" value="HAMP_dom"/>
</dbReference>
<evidence type="ECO:0000256" key="13">
    <source>
        <dbReference type="SAM" id="Phobius"/>
    </source>
</evidence>
<dbReference type="InterPro" id="IPR000014">
    <property type="entry name" value="PAS"/>
</dbReference>
<feature type="domain" description="HAMP" evidence="16">
    <location>
        <begin position="601"/>
        <end position="648"/>
    </location>
</feature>
<evidence type="ECO:0000313" key="18">
    <source>
        <dbReference type="Proteomes" id="UP000070186"/>
    </source>
</evidence>
<keyword evidence="8 10" id="KW-0807">Transducer</keyword>
<dbReference type="Gene3D" id="1.10.287.950">
    <property type="entry name" value="Methyl-accepting chemotaxis protein"/>
    <property type="match status" value="1"/>
</dbReference>
<keyword evidence="4" id="KW-0145">Chemotaxis</keyword>
<evidence type="ECO:0000256" key="3">
    <source>
        <dbReference type="ARBA" id="ARBA00022481"/>
    </source>
</evidence>
<evidence type="ECO:0000256" key="5">
    <source>
        <dbReference type="ARBA" id="ARBA00022692"/>
    </source>
</evidence>
<dbReference type="Pfam" id="PF02203">
    <property type="entry name" value="TarH"/>
    <property type="match status" value="1"/>
</dbReference>
<dbReference type="SUPFAM" id="SSF58104">
    <property type="entry name" value="Methyl-accepting chemotaxis protein (MCP) signaling domain"/>
    <property type="match status" value="1"/>
</dbReference>
<dbReference type="InterPro" id="IPR004089">
    <property type="entry name" value="MCPsignal_dom"/>
</dbReference>
<dbReference type="PROSITE" id="PS50885">
    <property type="entry name" value="HAMP"/>
    <property type="match status" value="2"/>
</dbReference>
<dbReference type="NCBIfam" id="TIGR00229">
    <property type="entry name" value="sensory_box"/>
    <property type="match status" value="1"/>
</dbReference>
<accession>A0A133XHT3</accession>